<evidence type="ECO:0000256" key="7">
    <source>
        <dbReference type="PROSITE-ProRule" id="PRU00221"/>
    </source>
</evidence>
<keyword evidence="10" id="KW-1185">Reference proteome</keyword>
<dbReference type="InterPro" id="IPR045161">
    <property type="entry name" value="Utp18"/>
</dbReference>
<dbReference type="InterPro" id="IPR036322">
    <property type="entry name" value="WD40_repeat_dom_sf"/>
</dbReference>
<comment type="caution">
    <text evidence="9">The sequence shown here is derived from an EMBL/GenBank/DDBJ whole genome shotgun (WGS) entry which is preliminary data.</text>
</comment>
<evidence type="ECO:0000256" key="1">
    <source>
        <dbReference type="ARBA" id="ARBA00004604"/>
    </source>
</evidence>
<dbReference type="OMA" id="DLNRATY"/>
<keyword evidence="5" id="KW-0539">Nucleus</keyword>
<evidence type="ECO:0000313" key="10">
    <source>
        <dbReference type="Proteomes" id="UP000054937"/>
    </source>
</evidence>
<dbReference type="PANTHER" id="PTHR18359">
    <property type="entry name" value="WD-REPEAT PROTEIN-RELATED"/>
    <property type="match status" value="1"/>
</dbReference>
<comment type="subcellular location">
    <subcellularLocation>
        <location evidence="1">Nucleus</location>
        <location evidence="1">Nucleolus</location>
    </subcellularLocation>
</comment>
<dbReference type="GO" id="GO:0006364">
    <property type="term" value="P:rRNA processing"/>
    <property type="evidence" value="ECO:0007669"/>
    <property type="project" value="UniProtKB-KW"/>
</dbReference>
<evidence type="ECO:0000256" key="5">
    <source>
        <dbReference type="ARBA" id="ARBA00023242"/>
    </source>
</evidence>
<feature type="repeat" description="WD" evidence="7">
    <location>
        <begin position="233"/>
        <end position="274"/>
    </location>
</feature>
<dbReference type="Pfam" id="PF00400">
    <property type="entry name" value="WD40"/>
    <property type="match status" value="1"/>
</dbReference>
<dbReference type="InterPro" id="IPR015943">
    <property type="entry name" value="WD40/YVTN_repeat-like_dom_sf"/>
</dbReference>
<protein>
    <submittedName>
        <fullName evidence="9">WD40-repeat-containing domain</fullName>
    </submittedName>
</protein>
<proteinExistence type="inferred from homology"/>
<keyword evidence="3 7" id="KW-0853">WD repeat</keyword>
<dbReference type="SUPFAM" id="SSF50978">
    <property type="entry name" value="WD40 repeat-like"/>
    <property type="match status" value="1"/>
</dbReference>
<reference evidence="9 10" key="1">
    <citation type="journal article" date="2015" name="Sci. Rep.">
        <title>Genome of the facultative scuticociliatosis pathogen Pseudocohnilembus persalinus provides insight into its virulence through horizontal gene transfer.</title>
        <authorList>
            <person name="Xiong J."/>
            <person name="Wang G."/>
            <person name="Cheng J."/>
            <person name="Tian M."/>
            <person name="Pan X."/>
            <person name="Warren A."/>
            <person name="Jiang C."/>
            <person name="Yuan D."/>
            <person name="Miao W."/>
        </authorList>
    </citation>
    <scope>NUCLEOTIDE SEQUENCE [LARGE SCALE GENOMIC DNA]</scope>
    <source>
        <strain evidence="9">36N120E</strain>
    </source>
</reference>
<dbReference type="AlphaFoldDB" id="A0A0V0QTQ3"/>
<comment type="similarity">
    <text evidence="6">Belongs to the WD repeat UTP18 family.</text>
</comment>
<keyword evidence="4" id="KW-0677">Repeat</keyword>
<evidence type="ECO:0000256" key="4">
    <source>
        <dbReference type="ARBA" id="ARBA00022737"/>
    </source>
</evidence>
<organism evidence="9 10">
    <name type="scientific">Pseudocohnilembus persalinus</name>
    <name type="common">Ciliate</name>
    <dbReference type="NCBI Taxonomy" id="266149"/>
    <lineage>
        <taxon>Eukaryota</taxon>
        <taxon>Sar</taxon>
        <taxon>Alveolata</taxon>
        <taxon>Ciliophora</taxon>
        <taxon>Intramacronucleata</taxon>
        <taxon>Oligohymenophorea</taxon>
        <taxon>Scuticociliatia</taxon>
        <taxon>Philasterida</taxon>
        <taxon>Pseudocohnilembidae</taxon>
        <taxon>Pseudocohnilembus</taxon>
    </lineage>
</organism>
<dbReference type="GO" id="GO:0032040">
    <property type="term" value="C:small-subunit processome"/>
    <property type="evidence" value="ECO:0007669"/>
    <property type="project" value="TreeGrafter"/>
</dbReference>
<dbReference type="PANTHER" id="PTHR18359:SF0">
    <property type="entry name" value="U3 SMALL NUCLEOLAR RNA-ASSOCIATED PROTEIN 18 HOMOLOG"/>
    <property type="match status" value="1"/>
</dbReference>
<dbReference type="SMART" id="SM00320">
    <property type="entry name" value="WD40"/>
    <property type="match status" value="3"/>
</dbReference>
<accession>A0A0V0QTQ3</accession>
<evidence type="ECO:0000256" key="2">
    <source>
        <dbReference type="ARBA" id="ARBA00022552"/>
    </source>
</evidence>
<evidence type="ECO:0000313" key="9">
    <source>
        <dbReference type="EMBL" id="KRX05392.1"/>
    </source>
</evidence>
<dbReference type="PROSITE" id="PS50082">
    <property type="entry name" value="WD_REPEATS_2"/>
    <property type="match status" value="1"/>
</dbReference>
<sequence length="553" mass="64432">MSQQKENKKQGQKKHRSNLDNIFVNKKQKKLEEELEKENLEEILGENSDSEELKLQQYQNKVNKILQNQEENSESEEENYENENSENSQNQENQQNKENKENQEKQAEIAKNEAWVDEHDKEIDIDISQVARLRKLRKTMDEKIISGEEYQKRLKQFYNEKLVSSSFYSWAFKDQQYNGDSDLEDEDMGDEQKQALLENILKQDNSILQDRSEVEYLPQEILDIQKFSGVKIQEQHDAVIQEIDFHQNSQIFLTGALDKMVKIYNIRDSAQSQYKDKIKLIKSIYLEGLPVETAKFINNKGEILVSGLKKHLLCIDLQKDKIEKVSSHLFTQRFTQKLGKFVLSKSQKYIALFNKSGYFVMILDGQTKQFLFEIKTTEGIRHLDFAYDDKFIFVLGVTGSVFQYDLNKRSIFDVFQDESVNSGFIKCGKSQVAIGSQSGIVNVYQQNSFNDKISGNPLKEIQNLTTEVSEINFNYSNEIMAIGSKWKKNSVRFVHMPSYNVFQNWPNFKTNIGFPSAISFSYDNRFVAFGNEKGHVNLYNLAHYNNKSNQSLI</sequence>
<feature type="region of interest" description="Disordered" evidence="8">
    <location>
        <begin position="1"/>
        <end position="27"/>
    </location>
</feature>
<gene>
    <name evidence="9" type="ORF">PPERSA_00693</name>
</gene>
<dbReference type="Gene3D" id="2.130.10.10">
    <property type="entry name" value="YVTN repeat-like/Quinoprotein amine dehydrogenase"/>
    <property type="match status" value="1"/>
</dbReference>
<dbReference type="Proteomes" id="UP000054937">
    <property type="component" value="Unassembled WGS sequence"/>
</dbReference>
<feature type="compositionally biased region" description="Acidic residues" evidence="8">
    <location>
        <begin position="71"/>
        <end position="84"/>
    </location>
</feature>
<feature type="region of interest" description="Disordered" evidence="8">
    <location>
        <begin position="64"/>
        <end position="113"/>
    </location>
</feature>
<dbReference type="OrthoDB" id="1935146at2759"/>
<evidence type="ECO:0000256" key="3">
    <source>
        <dbReference type="ARBA" id="ARBA00022574"/>
    </source>
</evidence>
<keyword evidence="2" id="KW-0698">rRNA processing</keyword>
<evidence type="ECO:0000256" key="8">
    <source>
        <dbReference type="SAM" id="MobiDB-lite"/>
    </source>
</evidence>
<dbReference type="GO" id="GO:0034388">
    <property type="term" value="C:Pwp2p-containing subcomplex of 90S preribosome"/>
    <property type="evidence" value="ECO:0007669"/>
    <property type="project" value="TreeGrafter"/>
</dbReference>
<feature type="compositionally biased region" description="Basic and acidic residues" evidence="8">
    <location>
        <begin position="95"/>
        <end position="113"/>
    </location>
</feature>
<dbReference type="InParanoid" id="A0A0V0QTQ3"/>
<dbReference type="EMBL" id="LDAU01000109">
    <property type="protein sequence ID" value="KRX05392.1"/>
    <property type="molecule type" value="Genomic_DNA"/>
</dbReference>
<name>A0A0V0QTQ3_PSEPJ</name>
<feature type="compositionally biased region" description="Low complexity" evidence="8">
    <location>
        <begin position="85"/>
        <end position="94"/>
    </location>
</feature>
<evidence type="ECO:0000256" key="6">
    <source>
        <dbReference type="ARBA" id="ARBA00025767"/>
    </source>
</evidence>
<dbReference type="InterPro" id="IPR001680">
    <property type="entry name" value="WD40_rpt"/>
</dbReference>